<dbReference type="InterPro" id="IPR010989">
    <property type="entry name" value="SNARE"/>
</dbReference>
<feature type="compositionally biased region" description="Polar residues" evidence="1">
    <location>
        <begin position="119"/>
        <end position="131"/>
    </location>
</feature>
<evidence type="ECO:0000313" key="2">
    <source>
        <dbReference type="EMBL" id="MBM7573689.1"/>
    </source>
</evidence>
<accession>A0ABS2N6E0</accession>
<sequence>MDEKYQENITGYEDCEQIFTEQIQTINETINQLKQDVNLIKSELAKMRVSELREKMDLVIYKTDDHLTKVKSQIDSQKEELSQLKKHINPNAPTKKQTPRPSEYRQLQNMLQSFNNVEQFSQSSKNSMTTRKTSRPPLPFNQNSRR</sequence>
<proteinExistence type="predicted"/>
<name>A0ABS2N6E0_9BACI</name>
<dbReference type="SUPFAM" id="SSF47661">
    <property type="entry name" value="t-snare proteins"/>
    <property type="match status" value="1"/>
</dbReference>
<evidence type="ECO:0000256" key="1">
    <source>
        <dbReference type="SAM" id="MobiDB-lite"/>
    </source>
</evidence>
<keyword evidence="3" id="KW-1185">Reference proteome</keyword>
<dbReference type="RefSeq" id="WP_204502320.1">
    <property type="nucleotide sequence ID" value="NZ_JAFBDR010000043.1"/>
</dbReference>
<feature type="region of interest" description="Disordered" evidence="1">
    <location>
        <begin position="72"/>
        <end position="103"/>
    </location>
</feature>
<feature type="region of interest" description="Disordered" evidence="1">
    <location>
        <begin position="119"/>
        <end position="146"/>
    </location>
</feature>
<gene>
    <name evidence="2" type="ORF">JOC48_004275</name>
</gene>
<dbReference type="EMBL" id="JAFBDR010000043">
    <property type="protein sequence ID" value="MBM7573689.1"/>
    <property type="molecule type" value="Genomic_DNA"/>
</dbReference>
<reference evidence="2 3" key="1">
    <citation type="submission" date="2021-01" db="EMBL/GenBank/DDBJ databases">
        <title>Genomic Encyclopedia of Type Strains, Phase IV (KMG-IV): sequencing the most valuable type-strain genomes for metagenomic binning, comparative biology and taxonomic classification.</title>
        <authorList>
            <person name="Goeker M."/>
        </authorList>
    </citation>
    <scope>NUCLEOTIDE SEQUENCE [LARGE SCALE GENOMIC DNA]</scope>
    <source>
        <strain evidence="2 3">DSM 23711</strain>
    </source>
</reference>
<evidence type="ECO:0000313" key="3">
    <source>
        <dbReference type="Proteomes" id="UP001296943"/>
    </source>
</evidence>
<protein>
    <submittedName>
        <fullName evidence="2">Chromosome segregation ATPase</fullName>
    </submittedName>
</protein>
<organism evidence="2 3">
    <name type="scientific">Aquibacillus albus</name>
    <dbReference type="NCBI Taxonomy" id="1168171"/>
    <lineage>
        <taxon>Bacteria</taxon>
        <taxon>Bacillati</taxon>
        <taxon>Bacillota</taxon>
        <taxon>Bacilli</taxon>
        <taxon>Bacillales</taxon>
        <taxon>Bacillaceae</taxon>
        <taxon>Aquibacillus</taxon>
    </lineage>
</organism>
<comment type="caution">
    <text evidence="2">The sequence shown here is derived from an EMBL/GenBank/DDBJ whole genome shotgun (WGS) entry which is preliminary data.</text>
</comment>
<dbReference type="Proteomes" id="UP001296943">
    <property type="component" value="Unassembled WGS sequence"/>
</dbReference>
<feature type="compositionally biased region" description="Polar residues" evidence="1">
    <location>
        <begin position="91"/>
        <end position="103"/>
    </location>
</feature>